<evidence type="ECO:0000256" key="1">
    <source>
        <dbReference type="SAM" id="MobiDB-lite"/>
    </source>
</evidence>
<dbReference type="AlphaFoldDB" id="A0A1M7TDF1"/>
<sequence length="80" mass="9023">MNDKRAAGPSPESIARANRQRLAREEGLRAMADAEKQAAETRKNMQRLRALREAREADETSARAALPQPAKKKRKTRIAR</sequence>
<accession>A0A1M7TDF1</accession>
<organism evidence="2 3">
    <name type="scientific">Bradyrhizobium erythrophlei</name>
    <dbReference type="NCBI Taxonomy" id="1437360"/>
    <lineage>
        <taxon>Bacteria</taxon>
        <taxon>Pseudomonadati</taxon>
        <taxon>Pseudomonadota</taxon>
        <taxon>Alphaproteobacteria</taxon>
        <taxon>Hyphomicrobiales</taxon>
        <taxon>Nitrobacteraceae</taxon>
        <taxon>Bradyrhizobium</taxon>
    </lineage>
</organism>
<feature type="compositionally biased region" description="Basic residues" evidence="1">
    <location>
        <begin position="70"/>
        <end position="80"/>
    </location>
</feature>
<evidence type="ECO:0000313" key="2">
    <source>
        <dbReference type="EMBL" id="SHN68742.1"/>
    </source>
</evidence>
<gene>
    <name evidence="2" type="ORF">SAMN05444170_1417</name>
</gene>
<dbReference type="OrthoDB" id="8141496at2"/>
<dbReference type="Proteomes" id="UP000184096">
    <property type="component" value="Chromosome I"/>
</dbReference>
<feature type="compositionally biased region" description="Basic and acidic residues" evidence="1">
    <location>
        <begin position="52"/>
        <end position="61"/>
    </location>
</feature>
<keyword evidence="3" id="KW-1185">Reference proteome</keyword>
<proteinExistence type="predicted"/>
<dbReference type="EMBL" id="LT670849">
    <property type="protein sequence ID" value="SHN68742.1"/>
    <property type="molecule type" value="Genomic_DNA"/>
</dbReference>
<feature type="region of interest" description="Disordered" evidence="1">
    <location>
        <begin position="52"/>
        <end position="80"/>
    </location>
</feature>
<dbReference type="RefSeq" id="WP_072817265.1">
    <property type="nucleotide sequence ID" value="NZ_LT670849.1"/>
</dbReference>
<evidence type="ECO:0000313" key="3">
    <source>
        <dbReference type="Proteomes" id="UP000184096"/>
    </source>
</evidence>
<feature type="region of interest" description="Disordered" evidence="1">
    <location>
        <begin position="1"/>
        <end position="21"/>
    </location>
</feature>
<reference evidence="3" key="1">
    <citation type="submission" date="2016-11" db="EMBL/GenBank/DDBJ databases">
        <authorList>
            <person name="Varghese N."/>
            <person name="Submissions S."/>
        </authorList>
    </citation>
    <scope>NUCLEOTIDE SEQUENCE [LARGE SCALE GENOMIC DNA]</scope>
    <source>
        <strain evidence="3">GAS401</strain>
    </source>
</reference>
<protein>
    <submittedName>
        <fullName evidence="2">Uncharacterized protein</fullName>
    </submittedName>
</protein>
<name>A0A1M7TDF1_9BRAD</name>